<dbReference type="InterPro" id="IPR019734">
    <property type="entry name" value="TPR_rpt"/>
</dbReference>
<protein>
    <recommendedName>
        <fullName evidence="1">PIN domain-containing protein</fullName>
    </recommendedName>
</protein>
<proteinExistence type="predicted"/>
<dbReference type="Gene3D" id="1.25.40.10">
    <property type="entry name" value="Tetratricopeptide repeat domain"/>
    <property type="match status" value="2"/>
</dbReference>
<dbReference type="SMART" id="SM00028">
    <property type="entry name" value="TPR"/>
    <property type="match status" value="3"/>
</dbReference>
<dbReference type="Proteomes" id="UP000301751">
    <property type="component" value="Unassembled WGS sequence"/>
</dbReference>
<dbReference type="EMBL" id="BJCL01000017">
    <property type="protein sequence ID" value="GCL65539.1"/>
    <property type="molecule type" value="Genomic_DNA"/>
</dbReference>
<dbReference type="InterPro" id="IPR011990">
    <property type="entry name" value="TPR-like_helical_dom_sf"/>
</dbReference>
<name>A0A480AV26_9BURK</name>
<sequence length="1455" mass="160343">MSTSGEGGHFESRVQASYLLALLSGDDSRFLAHSQITELRFQGRIHGFNTDDLICTVERDDGSTFKVAMQVKLTLKARVSDAPFKDSITDAWHDYDGGAQFRQDVDRIVIVYSRDSGTGTVHAASQVCAKARAAANSADFLRAALSEGYSSSDQREALAAIRKVVEQETGATLSDDDLYGFCRHLWFLEHRLATDDSADVNNLIKEIGWALGKHRHGGPANVWRTLITACERLNEQAATVTRLTLRSQLDSAQLVADFERHRNSQAGGEAIEIPPAAVPADRKPLDDGLAFRASVGAASTPLMDSVALGEARQDSANRWATTELEGANDRIKAFLYQDALVRLAGLEPYLPEFDDYQKSRWHLLQGTCHWHTGATANAARDFLKAAEIFPDDERNAAAKVRGLLLANKLSEALEAGRLARERFPESIFVWTATANAEIIGGLIPDESSIPAAHRNSADALQLIAAGLHKASRLQEAADVSLRSLTADKPGFYVRAAALAHVLDLVAQNNVHVALRVLTAEHKRMLKAVSDSLEPRAERLWAIQADEAVSVVASNLAAVYLLQGNPTEALEVAKEARTNQRSRSELVRVELEALHDTDQVQAMFALGVENLSYLQDGGLVALAQVAANRGEAKVAQQIFERTLPREDIEPDVKEVLHATKWLAMWNAKKRAEVAQELQGFVVEESNSIALLAAVARLARPSDKHKSEAALARVRQLAGKKPPAEVRLLLADLYSDLKDFKRATKFYQSVLPSEGAGELHARLLHSLLRSGDRRKAKEVLERLPDGWVNNDDLRSLAIEIARDAGDWPLLTRLADAQFARKPDDIGSWLFKYMVGSRDLPAADLKEFIGRAPLGLSGSIQQVSQLAFLELRLGLQGKAVQRLYQMRRLNAAKIESASALMMAYLAYNEPIAELHEAPNVVAPAVHVTLEGPSGAVHLTVDPQELPGLPPDTEFKPAGDASVQEFLGRAVGDEVRIETGFGGPRVYRVLSLGSAYARQLALAHAQVESSVEPVPNLWMVQVRKEPDGEADFSAVHETLKRQSQRIREALKSYQELPFTLGGLGRLMGNNAVDIVKGWMTGLDDGPLYVCDGNAEELEKARAVLSNPDNAYLIDAPTLTELVLLDATDALSALGEVYATTETEGTLRHKLEELREKGPEGRLLDDNGQMRFVEVTPEGREHARSQAQAAIDALENYCTVVPAYGPEHRPKFLDRVERILSPEELSVLDAALERGLCLITTDLRLRQIADQVQVRGVWPQVLLQHAAEKGVLTRQRYSLSALRLLLSNRSFVPLTPADLWVLFQQSTPWVRHGVVRLKAYLAKPSVHFESTYGIVKSFIGLAAMQGMRLLALGEVVRHLMEGVMRHKDATPETMREMLEVFQALLEPEWRPPYPPLTRYQDAEIEAQFRFLARAAQEGAMWAKKPVEDRPVRLITHFVTKTPVLLYGMPKESEGVTLGDG</sequence>
<gene>
    <name evidence="2" type="ORF">AQPW35_46200</name>
</gene>
<keyword evidence="3" id="KW-1185">Reference proteome</keyword>
<dbReference type="SUPFAM" id="SSF48452">
    <property type="entry name" value="TPR-like"/>
    <property type="match status" value="2"/>
</dbReference>
<evidence type="ECO:0000313" key="3">
    <source>
        <dbReference type="Proteomes" id="UP000301751"/>
    </source>
</evidence>
<evidence type="ECO:0000313" key="2">
    <source>
        <dbReference type="EMBL" id="GCL65539.1"/>
    </source>
</evidence>
<dbReference type="InterPro" id="IPR048987">
    <property type="entry name" value="PIN-TPR-GreABC"/>
</dbReference>
<reference evidence="3" key="1">
    <citation type="submission" date="2019-03" db="EMBL/GenBank/DDBJ databases">
        <title>Aquabacterium pictum sp.nov., the first bacteriochlorophyll a-containing freshwater bacterium in the genus Aquabacterium of the class Betaproteobacteria.</title>
        <authorList>
            <person name="Hirose S."/>
            <person name="Tank M."/>
            <person name="Hara E."/>
            <person name="Tamaki H."/>
            <person name="Takaichi S."/>
            <person name="Haruta S."/>
            <person name="Hanada S."/>
        </authorList>
    </citation>
    <scope>NUCLEOTIDE SEQUENCE [LARGE SCALE GENOMIC DNA]</scope>
    <source>
        <strain evidence="3">W35</strain>
    </source>
</reference>
<evidence type="ECO:0000259" key="1">
    <source>
        <dbReference type="Pfam" id="PF20698"/>
    </source>
</evidence>
<comment type="caution">
    <text evidence="2">The sequence shown here is derived from an EMBL/GenBank/DDBJ whole genome shotgun (WGS) entry which is preliminary data.</text>
</comment>
<organism evidence="2 3">
    <name type="scientific">Pseudaquabacterium pictum</name>
    <dbReference type="NCBI Taxonomy" id="2315236"/>
    <lineage>
        <taxon>Bacteria</taxon>
        <taxon>Pseudomonadati</taxon>
        <taxon>Pseudomonadota</taxon>
        <taxon>Betaproteobacteria</taxon>
        <taxon>Burkholderiales</taxon>
        <taxon>Sphaerotilaceae</taxon>
        <taxon>Pseudaquabacterium</taxon>
    </lineage>
</organism>
<dbReference type="Pfam" id="PF20698">
    <property type="entry name" value="PIN-TPR-GreABC"/>
    <property type="match status" value="1"/>
</dbReference>
<accession>A0A480AV26</accession>
<feature type="domain" description="PIN" evidence="1">
    <location>
        <begin position="1109"/>
        <end position="1244"/>
    </location>
</feature>